<evidence type="ECO:0000313" key="3">
    <source>
        <dbReference type="Proteomes" id="UP000198393"/>
    </source>
</evidence>
<evidence type="ECO:0008006" key="4">
    <source>
        <dbReference type="Google" id="ProtNLM"/>
    </source>
</evidence>
<dbReference type="RefSeq" id="WP_144017439.1">
    <property type="nucleotide sequence ID" value="NZ_FZPD01000005.1"/>
</dbReference>
<keyword evidence="1" id="KW-0732">Signal</keyword>
<dbReference type="OrthoDB" id="982072at2"/>
<accession>A0A239L506</accession>
<proteinExistence type="predicted"/>
<dbReference type="PROSITE" id="PS51257">
    <property type="entry name" value="PROKAR_LIPOPROTEIN"/>
    <property type="match status" value="1"/>
</dbReference>
<dbReference type="AlphaFoldDB" id="A0A239L506"/>
<evidence type="ECO:0000256" key="1">
    <source>
        <dbReference type="SAM" id="SignalP"/>
    </source>
</evidence>
<protein>
    <recommendedName>
        <fullName evidence="4">Lipocalin-like domain-containing protein</fullName>
    </recommendedName>
</protein>
<organism evidence="2 3">
    <name type="scientific">Ekhidna lutea</name>
    <dbReference type="NCBI Taxonomy" id="447679"/>
    <lineage>
        <taxon>Bacteria</taxon>
        <taxon>Pseudomonadati</taxon>
        <taxon>Bacteroidota</taxon>
        <taxon>Cytophagia</taxon>
        <taxon>Cytophagales</taxon>
        <taxon>Reichenbachiellaceae</taxon>
        <taxon>Ekhidna</taxon>
    </lineage>
</organism>
<evidence type="ECO:0000313" key="2">
    <source>
        <dbReference type="EMBL" id="SNT25405.1"/>
    </source>
</evidence>
<dbReference type="Proteomes" id="UP000198393">
    <property type="component" value="Unassembled WGS sequence"/>
</dbReference>
<feature type="signal peptide" evidence="1">
    <location>
        <begin position="1"/>
        <end position="25"/>
    </location>
</feature>
<reference evidence="2 3" key="1">
    <citation type="submission" date="2017-06" db="EMBL/GenBank/DDBJ databases">
        <authorList>
            <person name="Kim H.J."/>
            <person name="Triplett B.A."/>
        </authorList>
    </citation>
    <scope>NUCLEOTIDE SEQUENCE [LARGE SCALE GENOMIC DNA]</scope>
    <source>
        <strain evidence="2 3">DSM 19307</strain>
    </source>
</reference>
<keyword evidence="3" id="KW-1185">Reference proteome</keyword>
<sequence>MKKLYKMLMLAGVVFLSYSCSETSAPTPTQMAPGEWEVAEVFVNGQTQGSTDLFTRFILERDGSFVLEDENGIFFAGTWTASTSQLTLSAADGTVFDFTIIYQSYTKMQLLQAISNAGATLEIRYLLNNRFDNEDY</sequence>
<dbReference type="EMBL" id="FZPD01000005">
    <property type="protein sequence ID" value="SNT25405.1"/>
    <property type="molecule type" value="Genomic_DNA"/>
</dbReference>
<gene>
    <name evidence="2" type="ORF">SAMN05421640_2973</name>
</gene>
<name>A0A239L506_EKHLU</name>
<feature type="chain" id="PRO_5012964021" description="Lipocalin-like domain-containing protein" evidence="1">
    <location>
        <begin position="26"/>
        <end position="136"/>
    </location>
</feature>